<sequence length="65" mass="6913">SMVEMPQRPINPHLAPGNMIGDGAKSGPPPETGAGGCRKSRRDHPLRLATKLAESEIWTPLMGPV</sequence>
<accession>A0ABR3Z783</accession>
<proteinExistence type="predicted"/>
<evidence type="ECO:0000256" key="1">
    <source>
        <dbReference type="SAM" id="MobiDB-lite"/>
    </source>
</evidence>
<comment type="caution">
    <text evidence="2">The sequence shown here is derived from an EMBL/GenBank/DDBJ whole genome shotgun (WGS) entry which is preliminary data.</text>
</comment>
<evidence type="ECO:0000313" key="3">
    <source>
        <dbReference type="Proteomes" id="UP001583280"/>
    </source>
</evidence>
<evidence type="ECO:0000313" key="2">
    <source>
        <dbReference type="EMBL" id="KAL1896469.1"/>
    </source>
</evidence>
<protein>
    <submittedName>
        <fullName evidence="2">Uncharacterized protein</fullName>
    </submittedName>
</protein>
<reference evidence="2 3" key="1">
    <citation type="journal article" date="2024" name="IMA Fungus">
        <title>IMA Genome - F19 : A genome assembly and annotation guide to empower mycologists, including annotated draft genome sequences of Ceratocystis pirilliformis, Diaporthe australafricana, Fusarium ophioides, Paecilomyces lecythidis, and Sporothrix stenoceras.</title>
        <authorList>
            <person name="Aylward J."/>
            <person name="Wilson A.M."/>
            <person name="Visagie C.M."/>
            <person name="Spraker J."/>
            <person name="Barnes I."/>
            <person name="Buitendag C."/>
            <person name="Ceriani C."/>
            <person name="Del Mar Angel L."/>
            <person name="du Plessis D."/>
            <person name="Fuchs T."/>
            <person name="Gasser K."/>
            <person name="Kramer D."/>
            <person name="Li W."/>
            <person name="Munsamy K."/>
            <person name="Piso A."/>
            <person name="Price J.L."/>
            <person name="Sonnekus B."/>
            <person name="Thomas C."/>
            <person name="van der Nest A."/>
            <person name="van Dijk A."/>
            <person name="van Heerden A."/>
            <person name="van Vuuren N."/>
            <person name="Yilmaz N."/>
            <person name="Duong T.A."/>
            <person name="van der Merwe N.A."/>
            <person name="Wingfield M.J."/>
            <person name="Wingfield B.D."/>
        </authorList>
    </citation>
    <scope>NUCLEOTIDE SEQUENCE [LARGE SCALE GENOMIC DNA]</scope>
    <source>
        <strain evidence="2 3">CMW 12675</strain>
    </source>
</reference>
<feature type="region of interest" description="Disordered" evidence="1">
    <location>
        <begin position="1"/>
        <end position="44"/>
    </location>
</feature>
<organism evidence="2 3">
    <name type="scientific">Ceratocystis pirilliformis</name>
    <dbReference type="NCBI Taxonomy" id="259994"/>
    <lineage>
        <taxon>Eukaryota</taxon>
        <taxon>Fungi</taxon>
        <taxon>Dikarya</taxon>
        <taxon>Ascomycota</taxon>
        <taxon>Pezizomycotina</taxon>
        <taxon>Sordariomycetes</taxon>
        <taxon>Hypocreomycetidae</taxon>
        <taxon>Microascales</taxon>
        <taxon>Ceratocystidaceae</taxon>
        <taxon>Ceratocystis</taxon>
    </lineage>
</organism>
<name>A0ABR3Z783_9PEZI</name>
<dbReference type="EMBL" id="JAWDJO010000057">
    <property type="protein sequence ID" value="KAL1896469.1"/>
    <property type="molecule type" value="Genomic_DNA"/>
</dbReference>
<gene>
    <name evidence="2" type="ORF">Cpir12675_002758</name>
</gene>
<feature type="non-terminal residue" evidence="2">
    <location>
        <position position="1"/>
    </location>
</feature>
<keyword evidence="3" id="KW-1185">Reference proteome</keyword>
<dbReference type="Proteomes" id="UP001583280">
    <property type="component" value="Unassembled WGS sequence"/>
</dbReference>